<dbReference type="PANTHER" id="PTHR43774">
    <property type="entry name" value="PEPTIDE METHIONINE SULFOXIDE REDUCTASE"/>
    <property type="match status" value="1"/>
</dbReference>
<evidence type="ECO:0000256" key="3">
    <source>
        <dbReference type="ARBA" id="ARBA00048782"/>
    </source>
</evidence>
<dbReference type="EMBL" id="CP002355">
    <property type="protein sequence ID" value="ADR32811.1"/>
    <property type="molecule type" value="Genomic_DNA"/>
</dbReference>
<evidence type="ECO:0000313" key="7">
    <source>
        <dbReference type="Proteomes" id="UP000008721"/>
    </source>
</evidence>
<dbReference type="HOGENOM" id="CLU_031040_10_0_7"/>
<dbReference type="PANTHER" id="PTHR43774:SF1">
    <property type="entry name" value="PEPTIDE METHIONINE SULFOXIDE REDUCTASE MSRA 2"/>
    <property type="match status" value="1"/>
</dbReference>
<organism evidence="6 7">
    <name type="scientific">Sulfuricurvum kujiense (strain ATCC BAA-921 / DSM 16994 / JCM 11577 / YK-1)</name>
    <dbReference type="NCBI Taxonomy" id="709032"/>
    <lineage>
        <taxon>Bacteria</taxon>
        <taxon>Pseudomonadati</taxon>
        <taxon>Campylobacterota</taxon>
        <taxon>Epsilonproteobacteria</taxon>
        <taxon>Campylobacterales</taxon>
        <taxon>Sulfurimonadaceae</taxon>
        <taxon>Sulfuricurvum</taxon>
    </lineage>
</organism>
<dbReference type="Pfam" id="PF01625">
    <property type="entry name" value="PMSR"/>
    <property type="match status" value="1"/>
</dbReference>
<evidence type="ECO:0000256" key="4">
    <source>
        <dbReference type="HAMAP-Rule" id="MF_01401"/>
    </source>
</evidence>
<dbReference type="Gene3D" id="3.30.1060.10">
    <property type="entry name" value="Peptide methionine sulphoxide reductase MsrA"/>
    <property type="match status" value="1"/>
</dbReference>
<dbReference type="InterPro" id="IPR036509">
    <property type="entry name" value="Met_Sox_Rdtase_MsrA_sf"/>
</dbReference>
<evidence type="ECO:0000256" key="2">
    <source>
        <dbReference type="ARBA" id="ARBA00047806"/>
    </source>
</evidence>
<comment type="function">
    <text evidence="4">Has an important function as a repair enzyme for proteins that have been inactivated by oxidation. Catalyzes the reversible oxidation-reduction of methionine sulfoxide in proteins to methionine.</text>
</comment>
<sequence length="178" mass="19974">MGTMEKALIGGGCFWCIEAVYNRVIGVQSAISGYAGGARKHPSYEQVCSGATGHAEVVEVTYDSAVISYEEILEIFWAIHDPTTLNAQGADRGTQYRSVIYYYDEVQKEKAEASIAQAQKNWTDPIVTERSPAPEFFVAEEYHQDYYSEHPTQGYCYAVIAPKIEKFMKKFGDKVKRS</sequence>
<comment type="similarity">
    <text evidence="4">Belongs to the MsrA Met sulfoxide reductase family.</text>
</comment>
<dbReference type="HAMAP" id="MF_01401">
    <property type="entry name" value="MsrA"/>
    <property type="match status" value="1"/>
</dbReference>
<dbReference type="Proteomes" id="UP000008721">
    <property type="component" value="Chromosome"/>
</dbReference>
<dbReference type="eggNOG" id="COG0225">
    <property type="taxonomic scope" value="Bacteria"/>
</dbReference>
<dbReference type="SUPFAM" id="SSF55068">
    <property type="entry name" value="Peptide methionine sulfoxide reductase"/>
    <property type="match status" value="1"/>
</dbReference>
<keyword evidence="7" id="KW-1185">Reference proteome</keyword>
<feature type="active site" evidence="4">
    <location>
        <position position="13"/>
    </location>
</feature>
<dbReference type="STRING" id="709032.Sulku_0144"/>
<protein>
    <recommendedName>
        <fullName evidence="4">Peptide methionine sulfoxide reductase MsrA</fullName>
        <shortName evidence="4">Protein-methionine-S-oxide reductase</shortName>
        <ecNumber evidence="4">1.8.4.11</ecNumber>
    </recommendedName>
    <alternativeName>
        <fullName evidence="4">Peptide-methionine (S)-S-oxide reductase</fullName>
        <shortName evidence="4">Peptide Met(O) reductase</shortName>
    </alternativeName>
</protein>
<dbReference type="GO" id="GO:0008113">
    <property type="term" value="F:peptide-methionine (S)-S-oxide reductase activity"/>
    <property type="evidence" value="ECO:0007669"/>
    <property type="project" value="UniProtKB-UniRule"/>
</dbReference>
<accession>E4TXB4</accession>
<dbReference type="KEGG" id="sku:Sulku_0144"/>
<name>E4TXB4_SULKY</name>
<dbReference type="AlphaFoldDB" id="E4TXB4"/>
<dbReference type="OrthoDB" id="4174719at2"/>
<evidence type="ECO:0000256" key="1">
    <source>
        <dbReference type="ARBA" id="ARBA00023002"/>
    </source>
</evidence>
<evidence type="ECO:0000313" key="6">
    <source>
        <dbReference type="EMBL" id="ADR32811.1"/>
    </source>
</evidence>
<dbReference type="InterPro" id="IPR002569">
    <property type="entry name" value="Met_Sox_Rdtase_MsrA_dom"/>
</dbReference>
<dbReference type="NCBIfam" id="TIGR00401">
    <property type="entry name" value="msrA"/>
    <property type="match status" value="1"/>
</dbReference>
<evidence type="ECO:0000259" key="5">
    <source>
        <dbReference type="Pfam" id="PF01625"/>
    </source>
</evidence>
<dbReference type="EC" id="1.8.4.11" evidence="4"/>
<keyword evidence="1 4" id="KW-0560">Oxidoreductase</keyword>
<comment type="catalytic activity">
    <reaction evidence="3 4">
        <text>[thioredoxin]-disulfide + L-methionine + H2O = L-methionine (S)-S-oxide + [thioredoxin]-dithiol</text>
        <dbReference type="Rhea" id="RHEA:19993"/>
        <dbReference type="Rhea" id="RHEA-COMP:10698"/>
        <dbReference type="Rhea" id="RHEA-COMP:10700"/>
        <dbReference type="ChEBI" id="CHEBI:15377"/>
        <dbReference type="ChEBI" id="CHEBI:29950"/>
        <dbReference type="ChEBI" id="CHEBI:50058"/>
        <dbReference type="ChEBI" id="CHEBI:57844"/>
        <dbReference type="ChEBI" id="CHEBI:58772"/>
        <dbReference type="EC" id="1.8.4.11"/>
    </reaction>
</comment>
<proteinExistence type="inferred from homology"/>
<dbReference type="GO" id="GO:0033744">
    <property type="term" value="F:L-methionine:thioredoxin-disulfide S-oxidoreductase activity"/>
    <property type="evidence" value="ECO:0007669"/>
    <property type="project" value="RHEA"/>
</dbReference>
<gene>
    <name evidence="4" type="primary">msrA</name>
    <name evidence="6" type="ordered locus">Sulku_0144</name>
</gene>
<reference evidence="6 7" key="1">
    <citation type="journal article" date="2012" name="Stand. Genomic Sci.">
        <title>Complete genome sequence of the sulfur compounds oxidizing chemolithoautotroph Sulfuricurvum kujiense type strain (YK-1(T)).</title>
        <authorList>
            <person name="Han C."/>
            <person name="Kotsyurbenko O."/>
            <person name="Chertkov O."/>
            <person name="Held B."/>
            <person name="Lapidus A."/>
            <person name="Nolan M."/>
            <person name="Lucas S."/>
            <person name="Hammon N."/>
            <person name="Deshpande S."/>
            <person name="Cheng J.F."/>
            <person name="Tapia R."/>
            <person name="Goodwin L.A."/>
            <person name="Pitluck S."/>
            <person name="Liolios K."/>
            <person name="Pagani I."/>
            <person name="Ivanova N."/>
            <person name="Mavromatis K."/>
            <person name="Mikhailova N."/>
            <person name="Pati A."/>
            <person name="Chen A."/>
            <person name="Palaniappan K."/>
            <person name="Land M."/>
            <person name="Hauser L."/>
            <person name="Chang Y.J."/>
            <person name="Jeffries C.D."/>
            <person name="Brambilla E.M."/>
            <person name="Rohde M."/>
            <person name="Spring S."/>
            <person name="Sikorski J."/>
            <person name="Goker M."/>
            <person name="Woyke T."/>
            <person name="Bristow J."/>
            <person name="Eisen J.A."/>
            <person name="Markowitz V."/>
            <person name="Hugenholtz P."/>
            <person name="Kyrpides N.C."/>
            <person name="Klenk H.P."/>
            <person name="Detter J.C."/>
        </authorList>
    </citation>
    <scope>NUCLEOTIDE SEQUENCE [LARGE SCALE GENOMIC DNA]</scope>
    <source>
        <strain evidence="7">ATCC BAA-921 / DSM 16994 / JCM 11577 / YK-1</strain>
    </source>
</reference>
<feature type="domain" description="Peptide methionine sulphoxide reductase MsrA" evidence="5">
    <location>
        <begin position="6"/>
        <end position="156"/>
    </location>
</feature>
<comment type="catalytic activity">
    <reaction evidence="2 4">
        <text>L-methionyl-[protein] + [thioredoxin]-disulfide + H2O = L-methionyl-(S)-S-oxide-[protein] + [thioredoxin]-dithiol</text>
        <dbReference type="Rhea" id="RHEA:14217"/>
        <dbReference type="Rhea" id="RHEA-COMP:10698"/>
        <dbReference type="Rhea" id="RHEA-COMP:10700"/>
        <dbReference type="Rhea" id="RHEA-COMP:12313"/>
        <dbReference type="Rhea" id="RHEA-COMP:12315"/>
        <dbReference type="ChEBI" id="CHEBI:15377"/>
        <dbReference type="ChEBI" id="CHEBI:16044"/>
        <dbReference type="ChEBI" id="CHEBI:29950"/>
        <dbReference type="ChEBI" id="CHEBI:44120"/>
        <dbReference type="ChEBI" id="CHEBI:50058"/>
        <dbReference type="EC" id="1.8.4.11"/>
    </reaction>
</comment>